<feature type="transmembrane region" description="Helical" evidence="1">
    <location>
        <begin position="300"/>
        <end position="318"/>
    </location>
</feature>
<evidence type="ECO:0008006" key="4">
    <source>
        <dbReference type="Google" id="ProtNLM"/>
    </source>
</evidence>
<feature type="transmembrane region" description="Helical" evidence="1">
    <location>
        <begin position="324"/>
        <end position="344"/>
    </location>
</feature>
<dbReference type="Proteomes" id="UP000246145">
    <property type="component" value="Unassembled WGS sequence"/>
</dbReference>
<dbReference type="PANTHER" id="PTHR43044:SF1">
    <property type="entry name" value="QUINOL:CYTOCHROME C OXIDOREDUCTASE QUINONE-BINDING SUBUNIT 2"/>
    <property type="match status" value="1"/>
</dbReference>
<name>A0A2U1CK41_9BURK</name>
<accession>A0A2U1CK41</accession>
<dbReference type="PANTHER" id="PTHR43044">
    <property type="match status" value="1"/>
</dbReference>
<dbReference type="AlphaFoldDB" id="A0A2U1CK41"/>
<keyword evidence="1" id="KW-0812">Transmembrane</keyword>
<evidence type="ECO:0000313" key="2">
    <source>
        <dbReference type="EMBL" id="PVY61344.1"/>
    </source>
</evidence>
<organism evidence="2 3">
    <name type="scientific">Pusillimonas noertemannii</name>
    <dbReference type="NCBI Taxonomy" id="305977"/>
    <lineage>
        <taxon>Bacteria</taxon>
        <taxon>Pseudomonadati</taxon>
        <taxon>Pseudomonadota</taxon>
        <taxon>Betaproteobacteria</taxon>
        <taxon>Burkholderiales</taxon>
        <taxon>Alcaligenaceae</taxon>
        <taxon>Pusillimonas</taxon>
    </lineage>
</organism>
<comment type="caution">
    <text evidence="2">The sequence shown here is derived from an EMBL/GenBank/DDBJ whole genome shotgun (WGS) entry which is preliminary data.</text>
</comment>
<dbReference type="RefSeq" id="WP_116519019.1">
    <property type="nucleotide sequence ID" value="NZ_JACCEX010000004.1"/>
</dbReference>
<dbReference type="PROSITE" id="PS51257">
    <property type="entry name" value="PROKAR_LIPOPROTEIN"/>
    <property type="match status" value="1"/>
</dbReference>
<keyword evidence="1" id="KW-0472">Membrane</keyword>
<sequence>MTRSPALRAGWAGPAFLAVAACGLGLLVDRRVFFACWLAAWWTCASAVLGSQANLWLHDLSGGSWGVPLRPVWQSVVAAMPMLLALMLPLLAAAWTFYPWSQSGWQPDSRHPGFQAAWLSPAFVTVRLIAYAALWQLFALLPTRRKGVSAAGLLIYAVTLSLAAVDLVQSLTPQWHSSGFGLLAIGMSMKLGFALGVAAALCPASRHARAGASPMNLPPQLGRDWGNLLLMYVLMWAYLGFVQFLIIWAENLPPEIAWYVPRLQTGWVWLAVALVVGGFFLPLLLLLFRAFKQHRRALRILALALCALGWLESVWITLPSVRGLGWHAVWMAPLILAAMAFLLWRGAGLVQAAPPACRSPDGTSPCKEDRL</sequence>
<evidence type="ECO:0000256" key="1">
    <source>
        <dbReference type="SAM" id="Phobius"/>
    </source>
</evidence>
<dbReference type="EMBL" id="QEKO01000004">
    <property type="protein sequence ID" value="PVY61344.1"/>
    <property type="molecule type" value="Genomic_DNA"/>
</dbReference>
<keyword evidence="1" id="KW-1133">Transmembrane helix</keyword>
<dbReference type="OrthoDB" id="140980at2"/>
<feature type="transmembrane region" description="Helical" evidence="1">
    <location>
        <begin position="76"/>
        <end position="98"/>
    </location>
</feature>
<keyword evidence="3" id="KW-1185">Reference proteome</keyword>
<feature type="transmembrane region" description="Helical" evidence="1">
    <location>
        <begin position="118"/>
        <end position="141"/>
    </location>
</feature>
<feature type="transmembrane region" description="Helical" evidence="1">
    <location>
        <begin position="7"/>
        <end position="26"/>
    </location>
</feature>
<feature type="transmembrane region" description="Helical" evidence="1">
    <location>
        <begin position="225"/>
        <end position="247"/>
    </location>
</feature>
<proteinExistence type="predicted"/>
<feature type="transmembrane region" description="Helical" evidence="1">
    <location>
        <begin position="267"/>
        <end position="288"/>
    </location>
</feature>
<feature type="transmembrane region" description="Helical" evidence="1">
    <location>
        <begin position="180"/>
        <end position="204"/>
    </location>
</feature>
<dbReference type="STRING" id="1231391.GCA_000308195_00928"/>
<gene>
    <name evidence="2" type="ORF">C7440_2894</name>
</gene>
<evidence type="ECO:0000313" key="3">
    <source>
        <dbReference type="Proteomes" id="UP000246145"/>
    </source>
</evidence>
<reference evidence="2 3" key="1">
    <citation type="submission" date="2018-04" db="EMBL/GenBank/DDBJ databases">
        <title>Genomic Encyclopedia of Type Strains, Phase IV (KMG-IV): sequencing the most valuable type-strain genomes for metagenomic binning, comparative biology and taxonomic classification.</title>
        <authorList>
            <person name="Goeker M."/>
        </authorList>
    </citation>
    <scope>NUCLEOTIDE SEQUENCE [LARGE SCALE GENOMIC DNA]</scope>
    <source>
        <strain evidence="2 3">DSM 10065</strain>
    </source>
</reference>
<protein>
    <recommendedName>
        <fullName evidence="4">Quinol:cytochrome c oxidoreductase quinone-binding subunit 2</fullName>
    </recommendedName>
</protein>
<feature type="transmembrane region" description="Helical" evidence="1">
    <location>
        <begin position="148"/>
        <end position="168"/>
    </location>
</feature>